<proteinExistence type="predicted"/>
<comment type="caution">
    <text evidence="1">The sequence shown here is derived from an EMBL/GenBank/DDBJ whole genome shotgun (WGS) entry which is preliminary data.</text>
</comment>
<dbReference type="AlphaFoldDB" id="A0A939EQY3"/>
<dbReference type="EMBL" id="JAFLNF010000008">
    <property type="protein sequence ID" value="MBO0346888.1"/>
    <property type="molecule type" value="Genomic_DNA"/>
</dbReference>
<name>A0A939EQY3_9HYPH</name>
<protein>
    <submittedName>
        <fullName evidence="1">Twin-arginine translocation pathway signal protein</fullName>
    </submittedName>
</protein>
<accession>A0A939EQY3</accession>
<sequence>MARPQIFVPDPISGYALGGRDPVAYYIDGKPRPGKRRYELAWGGAKWVFVNQGNRAAFENAPTAYAPVFGGCAVYSLSQGFATAGNPSIFAIFENRLMLFHSDVNRFLFLSNPKAHIASAQGNARRVGCMPGT</sequence>
<evidence type="ECO:0000313" key="2">
    <source>
        <dbReference type="Proteomes" id="UP000664779"/>
    </source>
</evidence>
<reference evidence="1" key="1">
    <citation type="submission" date="2021-03" db="EMBL/GenBank/DDBJ databases">
        <title>Roseibium sp. CAU 1637 isolated from Incheon.</title>
        <authorList>
            <person name="Kim W."/>
        </authorList>
    </citation>
    <scope>NUCLEOTIDE SEQUENCE</scope>
    <source>
        <strain evidence="1">CAU 1637</strain>
    </source>
</reference>
<organism evidence="1 2">
    <name type="scientific">Roseibium limicola</name>
    <dbReference type="NCBI Taxonomy" id="2816037"/>
    <lineage>
        <taxon>Bacteria</taxon>
        <taxon>Pseudomonadati</taxon>
        <taxon>Pseudomonadota</taxon>
        <taxon>Alphaproteobacteria</taxon>
        <taxon>Hyphomicrobiales</taxon>
        <taxon>Stappiaceae</taxon>
        <taxon>Roseibium</taxon>
    </lineage>
</organism>
<dbReference type="Proteomes" id="UP000664779">
    <property type="component" value="Unassembled WGS sequence"/>
</dbReference>
<dbReference type="NCBIfam" id="NF041384">
    <property type="entry name" value="YHS_seleno_dom"/>
    <property type="match status" value="1"/>
</dbReference>
<keyword evidence="2" id="KW-1185">Reference proteome</keyword>
<gene>
    <name evidence="1" type="ORF">J0X15_16795</name>
</gene>
<evidence type="ECO:0000313" key="1">
    <source>
        <dbReference type="EMBL" id="MBO0346888.1"/>
    </source>
</evidence>